<dbReference type="PANTHER" id="PTHR31286:SF178">
    <property type="entry name" value="DUF4283 DOMAIN-CONTAINING PROTEIN"/>
    <property type="match status" value="1"/>
</dbReference>
<evidence type="ECO:0000259" key="2">
    <source>
        <dbReference type="Pfam" id="PF14111"/>
    </source>
</evidence>
<proteinExistence type="predicted"/>
<feature type="region of interest" description="Disordered" evidence="1">
    <location>
        <begin position="308"/>
        <end position="407"/>
    </location>
</feature>
<protein>
    <recommendedName>
        <fullName evidence="2">DUF4283 domain-containing protein</fullName>
    </recommendedName>
</protein>
<feature type="compositionally biased region" description="Polar residues" evidence="1">
    <location>
        <begin position="396"/>
        <end position="407"/>
    </location>
</feature>
<feature type="compositionally biased region" description="Polar residues" evidence="1">
    <location>
        <begin position="366"/>
        <end position="379"/>
    </location>
</feature>
<dbReference type="Pfam" id="PF14111">
    <property type="entry name" value="DUF4283"/>
    <property type="match status" value="1"/>
</dbReference>
<feature type="compositionally biased region" description="Pro residues" evidence="1">
    <location>
        <begin position="354"/>
        <end position="363"/>
    </location>
</feature>
<dbReference type="EMBL" id="JAKUCV010005260">
    <property type="protein sequence ID" value="KAJ4831885.1"/>
    <property type="molecule type" value="Genomic_DNA"/>
</dbReference>
<evidence type="ECO:0000313" key="4">
    <source>
        <dbReference type="Proteomes" id="UP001141552"/>
    </source>
</evidence>
<dbReference type="AlphaFoldDB" id="A0A9Q0J8T4"/>
<keyword evidence="4" id="KW-1185">Reference proteome</keyword>
<organism evidence="3 4">
    <name type="scientific">Turnera subulata</name>
    <dbReference type="NCBI Taxonomy" id="218843"/>
    <lineage>
        <taxon>Eukaryota</taxon>
        <taxon>Viridiplantae</taxon>
        <taxon>Streptophyta</taxon>
        <taxon>Embryophyta</taxon>
        <taxon>Tracheophyta</taxon>
        <taxon>Spermatophyta</taxon>
        <taxon>Magnoliopsida</taxon>
        <taxon>eudicotyledons</taxon>
        <taxon>Gunneridae</taxon>
        <taxon>Pentapetalae</taxon>
        <taxon>rosids</taxon>
        <taxon>fabids</taxon>
        <taxon>Malpighiales</taxon>
        <taxon>Passifloraceae</taxon>
        <taxon>Turnera</taxon>
    </lineage>
</organism>
<dbReference type="InterPro" id="IPR025558">
    <property type="entry name" value="DUF4283"/>
</dbReference>
<gene>
    <name evidence="3" type="ORF">Tsubulata_022297</name>
</gene>
<comment type="caution">
    <text evidence="3">The sequence shown here is derived from an EMBL/GenBank/DDBJ whole genome shotgun (WGS) entry which is preliminary data.</text>
</comment>
<dbReference type="OrthoDB" id="1939300at2759"/>
<feature type="domain" description="DUF4283" evidence="2">
    <location>
        <begin position="47"/>
        <end position="109"/>
    </location>
</feature>
<reference evidence="3" key="1">
    <citation type="submission" date="2022-02" db="EMBL/GenBank/DDBJ databases">
        <authorList>
            <person name="Henning P.M."/>
            <person name="McCubbin A.G."/>
            <person name="Shore J.S."/>
        </authorList>
    </citation>
    <scope>NUCLEOTIDE SEQUENCE</scope>
    <source>
        <strain evidence="3">F60SS</strain>
        <tissue evidence="3">Leaves</tissue>
    </source>
</reference>
<dbReference type="Proteomes" id="UP001141552">
    <property type="component" value="Unassembled WGS sequence"/>
</dbReference>
<name>A0A9Q0J8T4_9ROSI</name>
<sequence length="499" mass="55031">MEQGDSSDTFKGCRLKLKRHTEVGKRIITLALLDRLVSDKPILPFVLNSIIDRAWKPRFPLENNEVKPKIFTFSFENEGDRSVALLGAPWTIDGNHLLLREWNPSLSLDEVELKKSALWVQVIGLTPNEIGEENCGDIAAMMGELIRADFSPSGEGLAYSSIMRLKMLIDVDKPLVPGFLNEREDGEDVWVQFKFEKLPDICYNCAHLAANEEFRDAADHLEKEAKGSSERLVTLMVAAGLEESAVLDMCNALRIEKPDVTEVLKHELPYLCKLFDGKLKGVDTSAVKPPKLSRIKVVHQLEEGQTSSISSSLSELSVGPHLQVAHKRKSEGPGSQHLYKRARSITKSLSKPLPLKPTIPTHPSPEKTQAQHTSPTHPTLSIPDAQSMVPPLPGLSQAQLTSPTNQSNLIPTFEAKSVGPSSLGPFVLSPQLPSLDTPPTPTYPPICTVLFGSNSYHPANSSWRHWLFPLIILSTMGWDPSSLAAGCKRPLVITQPLRV</sequence>
<evidence type="ECO:0000256" key="1">
    <source>
        <dbReference type="SAM" id="MobiDB-lite"/>
    </source>
</evidence>
<evidence type="ECO:0000313" key="3">
    <source>
        <dbReference type="EMBL" id="KAJ4831885.1"/>
    </source>
</evidence>
<reference evidence="3" key="2">
    <citation type="journal article" date="2023" name="Plants (Basel)">
        <title>Annotation of the Turnera subulata (Passifloraceae) Draft Genome Reveals the S-Locus Evolved after the Divergence of Turneroideae from Passifloroideae in a Stepwise Manner.</title>
        <authorList>
            <person name="Henning P.M."/>
            <person name="Roalson E.H."/>
            <person name="Mir W."/>
            <person name="McCubbin A.G."/>
            <person name="Shore J.S."/>
        </authorList>
    </citation>
    <scope>NUCLEOTIDE SEQUENCE</scope>
    <source>
        <strain evidence="3">F60SS</strain>
    </source>
</reference>
<feature type="compositionally biased region" description="Low complexity" evidence="1">
    <location>
        <begin position="308"/>
        <end position="317"/>
    </location>
</feature>
<dbReference type="InterPro" id="IPR040256">
    <property type="entry name" value="At4g02000-like"/>
</dbReference>
<accession>A0A9Q0J8T4</accession>
<dbReference type="PANTHER" id="PTHR31286">
    <property type="entry name" value="GLYCINE-RICH CELL WALL STRUCTURAL PROTEIN 1.8-LIKE"/>
    <property type="match status" value="1"/>
</dbReference>